<dbReference type="FunFam" id="3.30.230.10:FF:000051">
    <property type="entry name" value="30S ribosomal protein S9"/>
    <property type="match status" value="1"/>
</dbReference>
<dbReference type="NCBIfam" id="TIGR03627">
    <property type="entry name" value="uS9_arch"/>
    <property type="match status" value="1"/>
</dbReference>
<dbReference type="PANTHER" id="PTHR21569">
    <property type="entry name" value="RIBOSOMAL PROTEIN S9"/>
    <property type="match status" value="1"/>
</dbReference>
<evidence type="ECO:0000256" key="5">
    <source>
        <dbReference type="RuleBase" id="RU003815"/>
    </source>
</evidence>
<dbReference type="GO" id="GO:0003723">
    <property type="term" value="F:RNA binding"/>
    <property type="evidence" value="ECO:0007669"/>
    <property type="project" value="TreeGrafter"/>
</dbReference>
<dbReference type="KEGG" id="oyw:OdinLCB4_004250"/>
<feature type="compositionally biased region" description="Basic residues" evidence="6">
    <location>
        <begin position="124"/>
        <end position="133"/>
    </location>
</feature>
<dbReference type="AlphaFoldDB" id="A0AAF0IC90"/>
<dbReference type="GO" id="GO:0006412">
    <property type="term" value="P:translation"/>
    <property type="evidence" value="ECO:0007669"/>
    <property type="project" value="UniProtKB-UniRule"/>
</dbReference>
<dbReference type="PANTHER" id="PTHR21569:SF16">
    <property type="entry name" value="RIBOSOMAL PROTEIN S16"/>
    <property type="match status" value="1"/>
</dbReference>
<dbReference type="InterPro" id="IPR014721">
    <property type="entry name" value="Ribsml_uS5_D2-typ_fold_subgr"/>
</dbReference>
<accession>A0AAF0IC90</accession>
<evidence type="ECO:0000256" key="3">
    <source>
        <dbReference type="ARBA" id="ARBA00023274"/>
    </source>
</evidence>
<dbReference type="GO" id="GO:0022627">
    <property type="term" value="C:cytosolic small ribosomal subunit"/>
    <property type="evidence" value="ECO:0007669"/>
    <property type="project" value="UniProtKB-UniRule"/>
</dbReference>
<evidence type="ECO:0000256" key="2">
    <source>
        <dbReference type="ARBA" id="ARBA00022980"/>
    </source>
</evidence>
<name>A0AAF0IC90_ODILC</name>
<dbReference type="Proteomes" id="UP000186851">
    <property type="component" value="Chromosome"/>
</dbReference>
<proteinExistence type="inferred from homology"/>
<organism evidence="7 8">
    <name type="scientific">Odinarchaeota yellowstonii (strain LCB_4)</name>
    <dbReference type="NCBI Taxonomy" id="1841599"/>
    <lineage>
        <taxon>Archaea</taxon>
        <taxon>Promethearchaeati</taxon>
        <taxon>Candidatus Odinarchaeota</taxon>
        <taxon>Candidatus Odinarchaeia</taxon>
        <taxon>Candidatus Odinarchaeales</taxon>
        <taxon>Candidatus Odinarchaeaceae</taxon>
        <taxon>Candidatus Odinarchaeum</taxon>
    </lineage>
</organism>
<sequence>MKVLLTSGKRKTAIARATVKEGSGRIRINSIPLEVYGNEITRYKIMEPIILAGEKAISKIDIDVKVRGGGFMSQADAARTAIAKALVEWKKDETLRKTFLEYDRTLLAGDPRRTEPKKFGGRSARAKKQKSYR</sequence>
<evidence type="ECO:0000313" key="8">
    <source>
        <dbReference type="Proteomes" id="UP000186851"/>
    </source>
</evidence>
<comment type="similarity">
    <text evidence="1 4 5">Belongs to the universal ribosomal protein uS9 family.</text>
</comment>
<reference evidence="7" key="2">
    <citation type="journal article" date="2022" name="Nat. Microbiol.">
        <title>A closed Candidatus Odinarchaeum chromosome exposes Asgard archaeal viruses.</title>
        <authorList>
            <person name="Tamarit D."/>
            <person name="Caceres E.F."/>
            <person name="Krupovic M."/>
            <person name="Nijland R."/>
            <person name="Eme L."/>
            <person name="Robinson N.P."/>
            <person name="Ettema T.J.G."/>
        </authorList>
    </citation>
    <scope>NUCLEOTIDE SEQUENCE</scope>
    <source>
        <strain evidence="7">LCB_4</strain>
    </source>
</reference>
<dbReference type="SUPFAM" id="SSF54211">
    <property type="entry name" value="Ribosomal protein S5 domain 2-like"/>
    <property type="match status" value="1"/>
</dbReference>
<evidence type="ECO:0000256" key="6">
    <source>
        <dbReference type="SAM" id="MobiDB-lite"/>
    </source>
</evidence>
<protein>
    <recommendedName>
        <fullName evidence="4">Small ribosomal subunit protein uS9</fullName>
    </recommendedName>
</protein>
<dbReference type="InterPro" id="IPR020568">
    <property type="entry name" value="Ribosomal_Su5_D2-typ_SF"/>
</dbReference>
<dbReference type="GO" id="GO:0000462">
    <property type="term" value="P:maturation of SSU-rRNA from tricistronic rRNA transcript (SSU-rRNA, 5.8S rRNA, LSU-rRNA)"/>
    <property type="evidence" value="ECO:0007669"/>
    <property type="project" value="TreeGrafter"/>
</dbReference>
<keyword evidence="2 4" id="KW-0689">Ribosomal protein</keyword>
<dbReference type="Gene3D" id="3.30.230.10">
    <property type="match status" value="1"/>
</dbReference>
<dbReference type="EMBL" id="CP091871">
    <property type="protein sequence ID" value="WEU41064.1"/>
    <property type="molecule type" value="Genomic_DNA"/>
</dbReference>
<feature type="region of interest" description="Disordered" evidence="6">
    <location>
        <begin position="110"/>
        <end position="133"/>
    </location>
</feature>
<dbReference type="HAMAP" id="MF_00532_A">
    <property type="entry name" value="Ribosomal_uS9_A"/>
    <property type="match status" value="1"/>
</dbReference>
<evidence type="ECO:0000313" key="7">
    <source>
        <dbReference type="EMBL" id="WEU41064.1"/>
    </source>
</evidence>
<dbReference type="NCBIfam" id="NF001749">
    <property type="entry name" value="PRK00474.1"/>
    <property type="match status" value="1"/>
</dbReference>
<dbReference type="InterPro" id="IPR019958">
    <property type="entry name" value="Ribosomal_uS9_archaeal"/>
</dbReference>
<dbReference type="GO" id="GO:0003735">
    <property type="term" value="F:structural constituent of ribosome"/>
    <property type="evidence" value="ECO:0007669"/>
    <property type="project" value="UniProtKB-UniRule"/>
</dbReference>
<evidence type="ECO:0000256" key="1">
    <source>
        <dbReference type="ARBA" id="ARBA00005251"/>
    </source>
</evidence>
<evidence type="ECO:0000256" key="4">
    <source>
        <dbReference type="HAMAP-Rule" id="MF_00532"/>
    </source>
</evidence>
<dbReference type="InterPro" id="IPR020574">
    <property type="entry name" value="Ribosomal_uS9_CS"/>
</dbReference>
<dbReference type="Pfam" id="PF00380">
    <property type="entry name" value="Ribosomal_S9"/>
    <property type="match status" value="1"/>
</dbReference>
<reference evidence="7" key="1">
    <citation type="journal article" date="2017" name="Nature">
        <title>Asgard archaea illuminate the origin of eukaryotic cellular complexity.</title>
        <authorList>
            <person name="Zaremba-Niedzwiedzka K."/>
            <person name="Caceres E.F."/>
            <person name="Saw J.H."/>
            <person name="Backstrom D."/>
            <person name="Juzokaite L."/>
            <person name="Vancaester E."/>
            <person name="Seitz K.W."/>
            <person name="Anantharaman K."/>
            <person name="Starnawski P."/>
            <person name="Kjeldsen K.U."/>
            <person name="Scott M.B."/>
            <person name="Nunoura T."/>
            <person name="Banfield J.F."/>
            <person name="Schramm A."/>
            <person name="Baker B.J."/>
            <person name="Spang A."/>
            <person name="Ettema T.J.G."/>
        </authorList>
    </citation>
    <scope>NUCLEOTIDE SEQUENCE</scope>
    <source>
        <strain evidence="7">LCB_4</strain>
    </source>
</reference>
<dbReference type="PROSITE" id="PS00360">
    <property type="entry name" value="RIBOSOMAL_S9"/>
    <property type="match status" value="1"/>
</dbReference>
<keyword evidence="3 4" id="KW-0687">Ribonucleoprotein</keyword>
<gene>
    <name evidence="4" type="primary">rps9</name>
    <name evidence="7" type="ORF">OdinLCB4_004250</name>
</gene>
<dbReference type="InterPro" id="IPR000754">
    <property type="entry name" value="Ribosomal_uS9"/>
</dbReference>